<dbReference type="Proteomes" id="UP000036681">
    <property type="component" value="Unplaced"/>
</dbReference>
<dbReference type="SUPFAM" id="SSF90123">
    <property type="entry name" value="ABC transporter transmembrane region"/>
    <property type="match status" value="1"/>
</dbReference>
<keyword evidence="5 8" id="KW-1133">Transmembrane helix</keyword>
<keyword evidence="6 8" id="KW-0472">Membrane</keyword>
<evidence type="ECO:0000256" key="3">
    <source>
        <dbReference type="ARBA" id="ARBA00022741"/>
    </source>
</evidence>
<dbReference type="Gene3D" id="1.20.1560.10">
    <property type="entry name" value="ABC transporter type 1, transmembrane domain"/>
    <property type="match status" value="2"/>
</dbReference>
<dbReference type="GO" id="GO:0005524">
    <property type="term" value="F:ATP binding"/>
    <property type="evidence" value="ECO:0007669"/>
    <property type="project" value="UniProtKB-KW"/>
</dbReference>
<keyword evidence="2 8" id="KW-0812">Transmembrane</keyword>
<evidence type="ECO:0000259" key="9">
    <source>
        <dbReference type="PROSITE" id="PS50929"/>
    </source>
</evidence>
<keyword evidence="10" id="KW-1185">Reference proteome</keyword>
<dbReference type="PANTHER" id="PTHR24223">
    <property type="entry name" value="ATP-BINDING CASSETTE SUB-FAMILY C"/>
    <property type="match status" value="1"/>
</dbReference>
<evidence type="ECO:0000256" key="1">
    <source>
        <dbReference type="ARBA" id="ARBA00022448"/>
    </source>
</evidence>
<feature type="region of interest" description="Disordered" evidence="7">
    <location>
        <begin position="328"/>
        <end position="353"/>
    </location>
</feature>
<keyword evidence="4" id="KW-0067">ATP-binding</keyword>
<evidence type="ECO:0000256" key="2">
    <source>
        <dbReference type="ARBA" id="ARBA00022692"/>
    </source>
</evidence>
<evidence type="ECO:0000256" key="4">
    <source>
        <dbReference type="ARBA" id="ARBA00022840"/>
    </source>
</evidence>
<dbReference type="PROSITE" id="PS50929">
    <property type="entry name" value="ABC_TM1F"/>
    <property type="match status" value="1"/>
</dbReference>
<organism evidence="10 11">
    <name type="scientific">Ascaris lumbricoides</name>
    <name type="common">Giant roundworm</name>
    <dbReference type="NCBI Taxonomy" id="6252"/>
    <lineage>
        <taxon>Eukaryota</taxon>
        <taxon>Metazoa</taxon>
        <taxon>Ecdysozoa</taxon>
        <taxon>Nematoda</taxon>
        <taxon>Chromadorea</taxon>
        <taxon>Rhabditida</taxon>
        <taxon>Spirurina</taxon>
        <taxon>Ascaridomorpha</taxon>
        <taxon>Ascaridoidea</taxon>
        <taxon>Ascarididae</taxon>
        <taxon>Ascaris</taxon>
    </lineage>
</organism>
<feature type="transmembrane region" description="Helical" evidence="8">
    <location>
        <begin position="63"/>
        <end position="85"/>
    </location>
</feature>
<keyword evidence="1" id="KW-0813">Transport</keyword>
<dbReference type="PANTHER" id="PTHR24223:SF447">
    <property type="entry name" value="MULTIDRUG RESISTANCE-ASSOCIATED PROTEIN 5"/>
    <property type="match status" value="1"/>
</dbReference>
<name>A0A0M3ITD9_ASCLU</name>
<feature type="transmembrane region" description="Helical" evidence="8">
    <location>
        <begin position="254"/>
        <end position="273"/>
    </location>
</feature>
<dbReference type="AlphaFoldDB" id="A0A0M3ITD9"/>
<evidence type="ECO:0000256" key="8">
    <source>
        <dbReference type="SAM" id="Phobius"/>
    </source>
</evidence>
<evidence type="ECO:0000256" key="7">
    <source>
        <dbReference type="SAM" id="MobiDB-lite"/>
    </source>
</evidence>
<reference evidence="11" key="1">
    <citation type="submission" date="2017-02" db="UniProtKB">
        <authorList>
            <consortium name="WormBaseParasite"/>
        </authorList>
    </citation>
    <scope>IDENTIFICATION</scope>
</reference>
<dbReference type="WBParaSite" id="ALUE_0002201701-mRNA-1">
    <property type="protein sequence ID" value="ALUE_0002201701-mRNA-1"/>
    <property type="gene ID" value="ALUE_0002201701"/>
</dbReference>
<evidence type="ECO:0000256" key="5">
    <source>
        <dbReference type="ARBA" id="ARBA00022989"/>
    </source>
</evidence>
<dbReference type="InterPro" id="IPR011527">
    <property type="entry name" value="ABC1_TM_dom"/>
</dbReference>
<sequence>VEFARVLSYGATWAISYRTGIRVRGALLALLYKKLVNVRSLRKKTAAEIVNVYANDGQRLFDAVTFAPLVLVGPLVLIGGIIHLLCVIGPWSLLGILTFLLFDVLQFGLGKTMVRFRASAIAKTEQRVCLEAFALFCVVFFKGFKDSDCSISLMGEIIRCIRVIKMNAWEETFIRKIEGVISLMGEIIRCIRVIKMNAWEETFIRKIEEMRHSEKVDLRTAGYAQSLAIASGPVVPVVAAIFTFLGVVLSGNDLLASDAFSAITVFFVMLFGIRMIPYGSRYCAEAIVALRRIQELLLYPEYDIHIPPAQDPSIAIQFKNASFTWDDKDQTTPSASEATERSPVVEGEQTSASSPFTLEEIDLTIKKVRLTLLT</sequence>
<dbReference type="GO" id="GO:0016020">
    <property type="term" value="C:membrane"/>
    <property type="evidence" value="ECO:0007669"/>
    <property type="project" value="InterPro"/>
</dbReference>
<proteinExistence type="predicted"/>
<feature type="domain" description="ABC transmembrane type-1" evidence="9">
    <location>
        <begin position="1"/>
        <end position="277"/>
    </location>
</feature>
<evidence type="ECO:0000256" key="6">
    <source>
        <dbReference type="ARBA" id="ARBA00023136"/>
    </source>
</evidence>
<feature type="transmembrane region" description="Helical" evidence="8">
    <location>
        <begin position="227"/>
        <end position="248"/>
    </location>
</feature>
<keyword evidence="3" id="KW-0547">Nucleotide-binding</keyword>
<accession>A0A0M3ITD9</accession>
<dbReference type="InterPro" id="IPR050173">
    <property type="entry name" value="ABC_transporter_C-like"/>
</dbReference>
<dbReference type="InterPro" id="IPR036640">
    <property type="entry name" value="ABC1_TM_sf"/>
</dbReference>
<feature type="transmembrane region" description="Helical" evidence="8">
    <location>
        <begin position="91"/>
        <end position="109"/>
    </location>
</feature>
<protein>
    <submittedName>
        <fullName evidence="11">ABC transmembrane type-1 domain-containing protein</fullName>
    </submittedName>
</protein>
<dbReference type="Pfam" id="PF00664">
    <property type="entry name" value="ABC_membrane"/>
    <property type="match status" value="2"/>
</dbReference>
<evidence type="ECO:0000313" key="10">
    <source>
        <dbReference type="Proteomes" id="UP000036681"/>
    </source>
</evidence>
<evidence type="ECO:0000313" key="11">
    <source>
        <dbReference type="WBParaSite" id="ALUE_0002201701-mRNA-1"/>
    </source>
</evidence>
<dbReference type="GO" id="GO:0140359">
    <property type="term" value="F:ABC-type transporter activity"/>
    <property type="evidence" value="ECO:0007669"/>
    <property type="project" value="InterPro"/>
</dbReference>